<accession>A0A6V7T7H9</accession>
<keyword evidence="2" id="KW-0472">Membrane</keyword>
<dbReference type="VEuPathDB" id="PlasmoDB:PVLDE_0201660"/>
<feature type="transmembrane region" description="Helical" evidence="2">
    <location>
        <begin position="778"/>
        <end position="798"/>
    </location>
</feature>
<feature type="compositionally biased region" description="Low complexity" evidence="1">
    <location>
        <begin position="323"/>
        <end position="332"/>
    </location>
</feature>
<dbReference type="Pfam" id="PF06022">
    <property type="entry name" value="Cir_Bir_Yir"/>
    <property type="match status" value="1"/>
</dbReference>
<dbReference type="VEuPathDB" id="PlasmoDB:PVBDA_0300030"/>
<proteinExistence type="predicted"/>
<feature type="compositionally biased region" description="Acidic residues" evidence="1">
    <location>
        <begin position="275"/>
        <end position="310"/>
    </location>
</feature>
<evidence type="ECO:0000256" key="2">
    <source>
        <dbReference type="SAM" id="Phobius"/>
    </source>
</evidence>
<dbReference type="VEuPathDB" id="PlasmoDB:PVBDA_1300020"/>
<feature type="compositionally biased region" description="Polar residues" evidence="1">
    <location>
        <begin position="615"/>
        <end position="675"/>
    </location>
</feature>
<keyword evidence="2" id="KW-1133">Transmembrane helix</keyword>
<dbReference type="VEuPathDB" id="PlasmoDB:PVVCY_0900020"/>
<dbReference type="AlphaFoldDB" id="A0A6V7T7H9"/>
<feature type="compositionally biased region" description="Pro residues" evidence="1">
    <location>
        <begin position="579"/>
        <end position="601"/>
    </location>
</feature>
<protein>
    <submittedName>
        <fullName evidence="3">PIR protein CIR protein</fullName>
    </submittedName>
</protein>
<feature type="compositionally biased region" description="Polar residues" evidence="1">
    <location>
        <begin position="369"/>
        <end position="390"/>
    </location>
</feature>
<dbReference type="EMBL" id="LR865432">
    <property type="protein sequence ID" value="CAD2109152.1"/>
    <property type="molecule type" value="Genomic_DNA"/>
</dbReference>
<feature type="region of interest" description="Disordered" evidence="1">
    <location>
        <begin position="264"/>
        <end position="439"/>
    </location>
</feature>
<feature type="region of interest" description="Disordered" evidence="1">
    <location>
        <begin position="544"/>
        <end position="675"/>
    </location>
</feature>
<feature type="transmembrane region" description="Helical" evidence="2">
    <location>
        <begin position="697"/>
        <end position="718"/>
    </location>
</feature>
<organism evidence="3 4">
    <name type="scientific">Plasmodium vinckei</name>
    <dbReference type="NCBI Taxonomy" id="5860"/>
    <lineage>
        <taxon>Eukaryota</taxon>
        <taxon>Sar</taxon>
        <taxon>Alveolata</taxon>
        <taxon>Apicomplexa</taxon>
        <taxon>Aconoidasida</taxon>
        <taxon>Haemosporida</taxon>
        <taxon>Plasmodiidae</taxon>
        <taxon>Plasmodium</taxon>
        <taxon>Plasmodium (Vinckeia)</taxon>
    </lineage>
</organism>
<keyword evidence="2" id="KW-0812">Transmembrane</keyword>
<gene>
    <name evidence="3" type="ORF">PVSEL_1104990</name>
</gene>
<dbReference type="VEuPathDB" id="PlasmoDB:PVPCR_1300180"/>
<dbReference type="Proteomes" id="UP000515697">
    <property type="component" value="Chromosome PVSEL_11"/>
</dbReference>
<name>A0A6V7T7H9_PLAVN</name>
<feature type="compositionally biased region" description="Polar residues" evidence="1">
    <location>
        <begin position="557"/>
        <end position="573"/>
    </location>
</feature>
<feature type="compositionally biased region" description="Low complexity" evidence="1">
    <location>
        <begin position="415"/>
        <end position="432"/>
    </location>
</feature>
<dbReference type="InterPro" id="IPR006477">
    <property type="entry name" value="Yir_bir_cir"/>
</dbReference>
<feature type="compositionally biased region" description="Gly residues" evidence="1">
    <location>
        <begin position="395"/>
        <end position="414"/>
    </location>
</feature>
<feature type="compositionally biased region" description="Low complexity" evidence="1">
    <location>
        <begin position="339"/>
        <end position="368"/>
    </location>
</feature>
<evidence type="ECO:0000256" key="1">
    <source>
        <dbReference type="SAM" id="MobiDB-lite"/>
    </source>
</evidence>
<evidence type="ECO:0000313" key="4">
    <source>
        <dbReference type="Proteomes" id="UP000515697"/>
    </source>
</evidence>
<sequence length="807" mass="88820">MESCEAFRDIDDLFINYEANDEKFNTGYGSYNNYCPVKNGARKCETDSEKLSAISGHAYVELTKNEDVNLDSEYDPSVDFLVMALSHRLYKLSKDHTLSIKDAFTKYLGKYMGSFNHMSILYNKKYFMGYNIGVMNGFYLLFKQICETIRISENPNAQQYEYLNSVTQCYIMYNTLYNFVKKCGPYLQLLHHLKTIYDEFKKAIIKGNSNSEFLRDNLIELSPIDPTKFGYEFESSGCKRVNKNLIEKTPNIIKIGIKMLKDDEKRKNGEISQSTEDEDDEEDDLDLDDEEDDLYEEEDDLYEEEDDDDLQNNPQGTPPVPAPGIQQQPPAQSTSGQHPSTQPISTTPSTDIQNGVVNNPNDPNGDPNSQPTNQGDKQVNQNGDSANPDTSQRDSGGGSSGSGSGGKDSGGRDPGSGANDGSSGGSKSPGDPAATDSSGGSNGYWLSNWGSRFNPINYLPSASEIYETQKSILTSASNKISNAYNSAVTTIKDTYNSAVITVKDTYNSAVTNINYAYTTSTNYISGAVSSITNQLSSLGSFSQLGNDQSELGGPGNSLPTDNKLPSATQTPKSDLNPVPRSPSPSPSPPQSLPPLVTPPDPQTSSSSQPQDPPQNIQVTKLQPQSGSTQDSSQITDQNGESNPLQSHDTNPGTGISQTTNYSTDPPSTGSRITTGTVVKMNEKSSIWCIGSNKKCDILGIGIIGISIFVFLVIMYKYISFGSAKNSKKKKSMKRVIKYGDRTRKTQIIIKSYDRNNDLKPIINSVGRKKDTTLNIYKLMQADPVPFINLFFLLIFFVYKNKLNYLEL</sequence>
<dbReference type="VEuPathDB" id="PlasmoDB:PVSEL_1104990"/>
<evidence type="ECO:0000313" key="3">
    <source>
        <dbReference type="EMBL" id="CAD2109152.1"/>
    </source>
</evidence>
<reference evidence="3 4" key="1">
    <citation type="submission" date="2020-08" db="EMBL/GenBank/DDBJ databases">
        <authorList>
            <person name="Ramaprasad A."/>
        </authorList>
    </citation>
    <scope>NUCLEOTIDE SEQUENCE [LARGE SCALE GENOMIC DNA]</scope>
</reference>